<accession>R4WSP6</accession>
<evidence type="ECO:0000313" key="3">
    <source>
        <dbReference type="Proteomes" id="UP000013966"/>
    </source>
</evidence>
<dbReference type="AlphaFoldDB" id="R4WSP6"/>
<reference evidence="2 3" key="1">
    <citation type="journal article" date="2013" name="Genome Announc.">
        <title>Complete Genome Sequence of Burkholderia sp. Strain RPE64, Bacterial Symbiont of the Bean Bug Riptortus pedestris.</title>
        <authorList>
            <person name="Shibata T.F."/>
            <person name="Maeda T."/>
            <person name="Nikoh N."/>
            <person name="Yamaguchi K."/>
            <person name="Oshima K."/>
            <person name="Hattori M."/>
            <person name="Nishiyama T."/>
            <person name="Hasebe M."/>
            <person name="Fukatsu T."/>
            <person name="Kikuchi Y."/>
            <person name="Shigenobu S."/>
        </authorList>
    </citation>
    <scope>NUCLEOTIDE SEQUENCE [LARGE SCALE GENOMIC DNA]</scope>
</reference>
<protein>
    <submittedName>
        <fullName evidence="2">Uncharacterized protein</fullName>
    </submittedName>
</protein>
<dbReference type="PATRIC" id="fig|758793.3.peg.2229"/>
<proteinExistence type="predicted"/>
<dbReference type="KEGG" id="buo:BRPE64_ACDS22260"/>
<evidence type="ECO:0000313" key="2">
    <source>
        <dbReference type="EMBL" id="BAN23980.1"/>
    </source>
</evidence>
<dbReference type="HOGENOM" id="CLU_3306021_0_0_4"/>
<dbReference type="STRING" id="758793.BRPE64_ACDS22260"/>
<reference evidence="2 3" key="2">
    <citation type="journal article" date="2018" name="Int. J. Syst. Evol. Microbiol.">
        <title>Burkholderia insecticola sp. nov., a gut symbiotic bacterium of the bean bug Riptortus pedestris.</title>
        <authorList>
            <person name="Takeshita K."/>
            <person name="Tamaki H."/>
            <person name="Ohbayashi T."/>
            <person name="Meng X.-Y."/>
            <person name="Sone T."/>
            <person name="Mitani Y."/>
            <person name="Peeters C."/>
            <person name="Kikuchi Y."/>
            <person name="Vandamme P."/>
        </authorList>
    </citation>
    <scope>NUCLEOTIDE SEQUENCE [LARGE SCALE GENOMIC DNA]</scope>
    <source>
        <strain evidence="2">RPE64</strain>
    </source>
</reference>
<sequence>MSRADEFGQADNACPMSPEAARVIARTPQAPESTKYHAA</sequence>
<organism evidence="2 3">
    <name type="scientific">Caballeronia insecticola</name>
    <dbReference type="NCBI Taxonomy" id="758793"/>
    <lineage>
        <taxon>Bacteria</taxon>
        <taxon>Pseudomonadati</taxon>
        <taxon>Pseudomonadota</taxon>
        <taxon>Betaproteobacteria</taxon>
        <taxon>Burkholderiales</taxon>
        <taxon>Burkholderiaceae</taxon>
        <taxon>Caballeronia</taxon>
    </lineage>
</organism>
<dbReference type="Proteomes" id="UP000013966">
    <property type="component" value="Chromosome 1"/>
</dbReference>
<dbReference type="EMBL" id="AP013058">
    <property type="protein sequence ID" value="BAN23980.1"/>
    <property type="molecule type" value="Genomic_DNA"/>
</dbReference>
<keyword evidence="3" id="KW-1185">Reference proteome</keyword>
<gene>
    <name evidence="2" type="ORF">BRPE64_ACDS22260</name>
</gene>
<evidence type="ECO:0000256" key="1">
    <source>
        <dbReference type="SAM" id="MobiDB-lite"/>
    </source>
</evidence>
<name>R4WSP6_9BURK</name>
<feature type="region of interest" description="Disordered" evidence="1">
    <location>
        <begin position="1"/>
        <end position="39"/>
    </location>
</feature>